<feature type="transmembrane region" description="Helical" evidence="13">
    <location>
        <begin position="329"/>
        <end position="348"/>
    </location>
</feature>
<feature type="transmembrane region" description="Helical" evidence="13">
    <location>
        <begin position="167"/>
        <end position="189"/>
    </location>
</feature>
<evidence type="ECO:0000256" key="13">
    <source>
        <dbReference type="SAM" id="Phobius"/>
    </source>
</evidence>
<evidence type="ECO:0000256" key="5">
    <source>
        <dbReference type="ARBA" id="ARBA00022989"/>
    </source>
</evidence>
<dbReference type="Gramene" id="Pp3c22_9570V3.4">
    <property type="protein sequence ID" value="Pp3c22_9570V3.4"/>
    <property type="gene ID" value="Pp3c22_9570"/>
</dbReference>
<dbReference type="KEGG" id="ppp:112275346"/>
<dbReference type="EnsemblPlants" id="Pp3c22_9570V3.10">
    <property type="protein sequence ID" value="Pp3c22_9570V3.10"/>
    <property type="gene ID" value="Pp3c22_9570"/>
</dbReference>
<dbReference type="InterPro" id="IPR018422">
    <property type="entry name" value="Cation/H_exchanger_CPA1"/>
</dbReference>
<reference evidence="15 17" key="1">
    <citation type="journal article" date="2008" name="Science">
        <title>The Physcomitrella genome reveals evolutionary insights into the conquest of land by plants.</title>
        <authorList>
            <person name="Rensing S."/>
            <person name="Lang D."/>
            <person name="Zimmer A."/>
            <person name="Terry A."/>
            <person name="Salamov A."/>
            <person name="Shapiro H."/>
            <person name="Nishiyama T."/>
            <person name="Perroud P.-F."/>
            <person name="Lindquist E."/>
            <person name="Kamisugi Y."/>
            <person name="Tanahashi T."/>
            <person name="Sakakibara K."/>
            <person name="Fujita T."/>
            <person name="Oishi K."/>
            <person name="Shin-I T."/>
            <person name="Kuroki Y."/>
            <person name="Toyoda A."/>
            <person name="Suzuki Y."/>
            <person name="Hashimoto A."/>
            <person name="Yamaguchi K."/>
            <person name="Sugano A."/>
            <person name="Kohara Y."/>
            <person name="Fujiyama A."/>
            <person name="Anterola A."/>
            <person name="Aoki S."/>
            <person name="Ashton N."/>
            <person name="Barbazuk W.B."/>
            <person name="Barker E."/>
            <person name="Bennetzen J."/>
            <person name="Bezanilla M."/>
            <person name="Blankenship R."/>
            <person name="Cho S.H."/>
            <person name="Dutcher S."/>
            <person name="Estelle M."/>
            <person name="Fawcett J.A."/>
            <person name="Gundlach H."/>
            <person name="Hanada K."/>
            <person name="Heyl A."/>
            <person name="Hicks K.A."/>
            <person name="Hugh J."/>
            <person name="Lohr M."/>
            <person name="Mayer K."/>
            <person name="Melkozernov A."/>
            <person name="Murata T."/>
            <person name="Nelson D."/>
            <person name="Pils B."/>
            <person name="Prigge M."/>
            <person name="Reiss B."/>
            <person name="Renner T."/>
            <person name="Rombauts S."/>
            <person name="Rushton P."/>
            <person name="Sanderfoot A."/>
            <person name="Schween G."/>
            <person name="Shiu S.-H."/>
            <person name="Stueber K."/>
            <person name="Theodoulou F.L."/>
            <person name="Tu H."/>
            <person name="Van de Peer Y."/>
            <person name="Verrier P.J."/>
            <person name="Waters E."/>
            <person name="Wood A."/>
            <person name="Yang L."/>
            <person name="Cove D."/>
            <person name="Cuming A."/>
            <person name="Hasebe M."/>
            <person name="Lucas S."/>
            <person name="Mishler D.B."/>
            <person name="Reski R."/>
            <person name="Grigoriev I."/>
            <person name="Quatrano R.S."/>
            <person name="Boore J.L."/>
        </authorList>
    </citation>
    <scope>NUCLEOTIDE SEQUENCE [LARGE SCALE GENOMIC DNA]</scope>
    <source>
        <strain evidence="16 17">cv. Gransden 2004</strain>
    </source>
</reference>
<comment type="subcellular location">
    <subcellularLocation>
        <location evidence="1">Cell membrane</location>
        <topology evidence="1">Multi-pass membrane protein</topology>
    </subcellularLocation>
</comment>
<keyword evidence="5 13" id="KW-1133">Transmembrane helix</keyword>
<name>A0A2K1IMX4_PHYPA</name>
<dbReference type="Gramene" id="Pp3c22_9570V3.3">
    <property type="protein sequence ID" value="Pp3c22_9570V3.3"/>
    <property type="gene ID" value="Pp3c22_9570"/>
</dbReference>
<feature type="domain" description="Cyclic nucleotide-binding" evidence="14">
    <location>
        <begin position="762"/>
        <end position="861"/>
    </location>
</feature>
<dbReference type="InterPro" id="IPR006153">
    <property type="entry name" value="Cation/H_exchanger_TM"/>
</dbReference>
<evidence type="ECO:0000256" key="9">
    <source>
        <dbReference type="ARBA" id="ARBA00023201"/>
    </source>
</evidence>
<keyword evidence="9" id="KW-0739">Sodium transport</keyword>
<dbReference type="EnsemblPlants" id="Pp3c22_9570V3.2">
    <property type="protein sequence ID" value="Pp3c22_9570V3.2"/>
    <property type="gene ID" value="Pp3c22_9570"/>
</dbReference>
<dbReference type="Gramene" id="Pp3c22_9570V3.2">
    <property type="protein sequence ID" value="Pp3c22_9570V3.2"/>
    <property type="gene ID" value="Pp3c22_9570"/>
</dbReference>
<feature type="transmembrane region" description="Helical" evidence="13">
    <location>
        <begin position="396"/>
        <end position="418"/>
    </location>
</feature>
<organism evidence="15">
    <name type="scientific">Physcomitrium patens</name>
    <name type="common">Spreading-leaved earth moss</name>
    <name type="synonym">Physcomitrella patens</name>
    <dbReference type="NCBI Taxonomy" id="3218"/>
    <lineage>
        <taxon>Eukaryota</taxon>
        <taxon>Viridiplantae</taxon>
        <taxon>Streptophyta</taxon>
        <taxon>Embryophyta</taxon>
        <taxon>Bryophyta</taxon>
        <taxon>Bryophytina</taxon>
        <taxon>Bryopsida</taxon>
        <taxon>Funariidae</taxon>
        <taxon>Funariales</taxon>
        <taxon>Funariaceae</taxon>
        <taxon>Physcomitrium</taxon>
    </lineage>
</organism>
<evidence type="ECO:0000256" key="12">
    <source>
        <dbReference type="SAM" id="MobiDB-lite"/>
    </source>
</evidence>
<dbReference type="Gene3D" id="6.10.140.1330">
    <property type="match status" value="1"/>
</dbReference>
<feature type="transmembrane region" description="Helical" evidence="13">
    <location>
        <begin position="49"/>
        <end position="67"/>
    </location>
</feature>
<dbReference type="SUPFAM" id="SSF51206">
    <property type="entry name" value="cAMP-binding domain-like"/>
    <property type="match status" value="1"/>
</dbReference>
<dbReference type="EnsemblPlants" id="Pp3c22_9570V3.1">
    <property type="protein sequence ID" value="Pp3c22_9570V3.1"/>
    <property type="gene ID" value="Pp3c22_9570"/>
</dbReference>
<keyword evidence="4 13" id="KW-0812">Transmembrane</keyword>
<dbReference type="GO" id="GO:0051453">
    <property type="term" value="P:regulation of intracellular pH"/>
    <property type="evidence" value="ECO:0000318"/>
    <property type="project" value="GO_Central"/>
</dbReference>
<keyword evidence="6" id="KW-0915">Sodium</keyword>
<evidence type="ECO:0000256" key="11">
    <source>
        <dbReference type="ARBA" id="ARBA00047912"/>
    </source>
</evidence>
<dbReference type="InterPro" id="IPR018490">
    <property type="entry name" value="cNMP-bd_dom_sf"/>
</dbReference>
<keyword evidence="8 13" id="KW-0472">Membrane</keyword>
<dbReference type="RefSeq" id="XP_024361411.1">
    <property type="nucleotide sequence ID" value="XM_024505643.2"/>
</dbReference>
<dbReference type="GO" id="GO:0071805">
    <property type="term" value="P:potassium ion transmembrane transport"/>
    <property type="evidence" value="ECO:0000318"/>
    <property type="project" value="GO_Central"/>
</dbReference>
<evidence type="ECO:0000256" key="6">
    <source>
        <dbReference type="ARBA" id="ARBA00023053"/>
    </source>
</evidence>
<evidence type="ECO:0000256" key="8">
    <source>
        <dbReference type="ARBA" id="ARBA00023136"/>
    </source>
</evidence>
<keyword evidence="2" id="KW-0813">Transport</keyword>
<dbReference type="GO" id="GO:0098719">
    <property type="term" value="P:sodium ion import across plasma membrane"/>
    <property type="evidence" value="ECO:0000318"/>
    <property type="project" value="GO_Central"/>
</dbReference>
<dbReference type="GO" id="GO:0015385">
    <property type="term" value="F:sodium:proton antiporter activity"/>
    <property type="evidence" value="ECO:0000318"/>
    <property type="project" value="GO_Central"/>
</dbReference>
<dbReference type="GeneID" id="112275346"/>
<dbReference type="GO" id="GO:0015386">
    <property type="term" value="F:potassium:proton antiporter activity"/>
    <property type="evidence" value="ECO:0000318"/>
    <property type="project" value="GO_Central"/>
</dbReference>
<feature type="transmembrane region" description="Helical" evidence="13">
    <location>
        <begin position="241"/>
        <end position="260"/>
    </location>
</feature>
<dbReference type="EnsemblPlants" id="Pp3c22_9570V3.3">
    <property type="protein sequence ID" value="Pp3c22_9570V3.3"/>
    <property type="gene ID" value="Pp3c22_9570"/>
</dbReference>
<feature type="transmembrane region" description="Helical" evidence="13">
    <location>
        <begin position="23"/>
        <end position="42"/>
    </location>
</feature>
<evidence type="ECO:0000256" key="10">
    <source>
        <dbReference type="ARBA" id="ARBA00047524"/>
    </source>
</evidence>
<dbReference type="Gramene" id="Pp3c22_9570V3.1">
    <property type="protein sequence ID" value="Pp3c22_9570V3.1"/>
    <property type="gene ID" value="Pp3c22_9570"/>
</dbReference>
<dbReference type="FunCoup" id="A0A2K1IMX4">
    <property type="interactions" value="41"/>
</dbReference>
<dbReference type="Pfam" id="PF00027">
    <property type="entry name" value="cNMP_binding"/>
    <property type="match status" value="1"/>
</dbReference>
<feature type="transmembrane region" description="Helical" evidence="13">
    <location>
        <begin position="116"/>
        <end position="141"/>
    </location>
</feature>
<feature type="transmembrane region" description="Helical" evidence="13">
    <location>
        <begin position="360"/>
        <end position="384"/>
    </location>
</feature>
<dbReference type="PaxDb" id="3218-PP1S12_8V6.1"/>
<comment type="catalytic activity">
    <reaction evidence="10">
        <text>Na(+)(in) + H(+)(out) = Na(+)(out) + H(+)(in)</text>
        <dbReference type="Rhea" id="RHEA:29419"/>
        <dbReference type="ChEBI" id="CHEBI:15378"/>
        <dbReference type="ChEBI" id="CHEBI:29101"/>
    </reaction>
</comment>
<feature type="transmembrane region" description="Helical" evidence="13">
    <location>
        <begin position="291"/>
        <end position="308"/>
    </location>
</feature>
<dbReference type="Gene3D" id="2.60.120.10">
    <property type="entry name" value="Jelly Rolls"/>
    <property type="match status" value="1"/>
</dbReference>
<accession>A0A2K1IMX4</accession>
<protein>
    <recommendedName>
        <fullName evidence="14">Cyclic nucleotide-binding domain-containing protein</fullName>
    </recommendedName>
</protein>
<keyword evidence="17" id="KW-1185">Reference proteome</keyword>
<feature type="transmembrane region" description="Helical" evidence="13">
    <location>
        <begin position="438"/>
        <end position="464"/>
    </location>
</feature>
<evidence type="ECO:0000256" key="3">
    <source>
        <dbReference type="ARBA" id="ARBA00022475"/>
    </source>
</evidence>
<dbReference type="GO" id="GO:0005886">
    <property type="term" value="C:plasma membrane"/>
    <property type="evidence" value="ECO:0000318"/>
    <property type="project" value="GO_Central"/>
</dbReference>
<evidence type="ECO:0000256" key="1">
    <source>
        <dbReference type="ARBA" id="ARBA00004651"/>
    </source>
</evidence>
<dbReference type="InterPro" id="IPR014710">
    <property type="entry name" value="RmlC-like_jellyroll"/>
</dbReference>
<dbReference type="Pfam" id="PF00999">
    <property type="entry name" value="Na_H_Exchanger"/>
    <property type="match status" value="1"/>
</dbReference>
<evidence type="ECO:0000259" key="14">
    <source>
        <dbReference type="PROSITE" id="PS50042"/>
    </source>
</evidence>
<feature type="transmembrane region" description="Helical" evidence="13">
    <location>
        <begin position="87"/>
        <end position="104"/>
    </location>
</feature>
<reference evidence="15 17" key="2">
    <citation type="journal article" date="2018" name="Plant J.">
        <title>The Physcomitrella patens chromosome-scale assembly reveals moss genome structure and evolution.</title>
        <authorList>
            <person name="Lang D."/>
            <person name="Ullrich K.K."/>
            <person name="Murat F."/>
            <person name="Fuchs J."/>
            <person name="Jenkins J."/>
            <person name="Haas F.B."/>
            <person name="Piednoel M."/>
            <person name="Gundlach H."/>
            <person name="Van Bel M."/>
            <person name="Meyberg R."/>
            <person name="Vives C."/>
            <person name="Morata J."/>
            <person name="Symeonidi A."/>
            <person name="Hiss M."/>
            <person name="Muchero W."/>
            <person name="Kamisugi Y."/>
            <person name="Saleh O."/>
            <person name="Blanc G."/>
            <person name="Decker E.L."/>
            <person name="van Gessel N."/>
            <person name="Grimwood J."/>
            <person name="Hayes R.D."/>
            <person name="Graham S.W."/>
            <person name="Gunter L.E."/>
            <person name="McDaniel S.F."/>
            <person name="Hoernstein S.N.W."/>
            <person name="Larsson A."/>
            <person name="Li F.W."/>
            <person name="Perroud P.F."/>
            <person name="Phillips J."/>
            <person name="Ranjan P."/>
            <person name="Rokshar D.S."/>
            <person name="Rothfels C.J."/>
            <person name="Schneider L."/>
            <person name="Shu S."/>
            <person name="Stevenson D.W."/>
            <person name="Thummler F."/>
            <person name="Tillich M."/>
            <person name="Villarreal Aguilar J.C."/>
            <person name="Widiez T."/>
            <person name="Wong G.K."/>
            <person name="Wymore A."/>
            <person name="Zhang Y."/>
            <person name="Zimmer A.D."/>
            <person name="Quatrano R.S."/>
            <person name="Mayer K.F.X."/>
            <person name="Goodstein D."/>
            <person name="Casacuberta J.M."/>
            <person name="Vandepoele K."/>
            <person name="Reski R."/>
            <person name="Cuming A.C."/>
            <person name="Tuskan G.A."/>
            <person name="Maumus F."/>
            <person name="Salse J."/>
            <person name="Schmutz J."/>
            <person name="Rensing S.A."/>
        </authorList>
    </citation>
    <scope>NUCLEOTIDE SEQUENCE [LARGE SCALE GENOMIC DNA]</scope>
    <source>
        <strain evidence="16 17">cv. Gransden 2004</strain>
    </source>
</reference>
<keyword evidence="3" id="KW-1003">Cell membrane</keyword>
<evidence type="ECO:0000313" key="16">
    <source>
        <dbReference type="EnsemblPlants" id="Pp3c22_9570V3.1"/>
    </source>
</evidence>
<comment type="catalytic activity">
    <reaction evidence="11">
        <text>K(+)(in) + H(+)(out) = K(+)(out) + H(+)(in)</text>
        <dbReference type="Rhea" id="RHEA:29467"/>
        <dbReference type="ChEBI" id="CHEBI:15378"/>
        <dbReference type="ChEBI" id="CHEBI:29103"/>
    </reaction>
</comment>
<dbReference type="PROSITE" id="PS50042">
    <property type="entry name" value="CNMP_BINDING_3"/>
    <property type="match status" value="1"/>
</dbReference>
<feature type="region of interest" description="Disordered" evidence="12">
    <location>
        <begin position="1112"/>
        <end position="1163"/>
    </location>
</feature>
<reference evidence="16" key="3">
    <citation type="submission" date="2020-12" db="UniProtKB">
        <authorList>
            <consortium name="EnsemblPlants"/>
        </authorList>
    </citation>
    <scope>IDENTIFICATION</scope>
</reference>
<keyword evidence="7" id="KW-0406">Ion transport</keyword>
<proteinExistence type="predicted"/>
<dbReference type="Proteomes" id="UP000006727">
    <property type="component" value="Chromosome 22"/>
</dbReference>
<evidence type="ECO:0000256" key="4">
    <source>
        <dbReference type="ARBA" id="ARBA00022692"/>
    </source>
</evidence>
<evidence type="ECO:0000313" key="15">
    <source>
        <dbReference type="EMBL" id="PNR30624.1"/>
    </source>
</evidence>
<dbReference type="Gramene" id="Pp3c22_9570V3.10">
    <property type="protein sequence ID" value="Pp3c22_9570V3.10"/>
    <property type="gene ID" value="Pp3c22_9570"/>
</dbReference>
<feature type="transmembrane region" description="Helical" evidence="13">
    <location>
        <begin position="267"/>
        <end position="285"/>
    </location>
</feature>
<dbReference type="EMBL" id="ABEU02000022">
    <property type="protein sequence ID" value="PNR30624.1"/>
    <property type="molecule type" value="Genomic_DNA"/>
</dbReference>
<dbReference type="OrthoDB" id="441412at2759"/>
<sequence>MESMSTVAPAPSTAATEEVGPEVAILFVGVALFLGMVSRHLFKGSRIPYTVVLLLLGIGIGGLEYGVKNLGVLGDSIRMWSNIDPDLILFLFLPALLFESSFAMDFHQIKRCFFQMLLLAAPGVLISTFLLGVATVVSIHIKSSSNLTLLSGGEQTLLKVFPYNWNWSTGLLLGGLLSATDPVAVVALLKELGASKKLSTLIEGESLMNDGTAIVVFRLFLQMVLGKHFSAGDVVSFLSRVVFGAVALGLLFGIVSVIWVGRVFNDTVIEITLTLTASYMAFFVAEESASVSGVLTVMTVGIFFTAFARTAFTGESAQSMHHFWEMISYIANTLVFLLSGVVIAESILRSQDKIQGRDWGYLLLLYLFVQISRAMVVGLLYPGLKYFGYGINWKEAIVLIWAGLRGAVALSLSLSVAQVGQHDPTQNTYLSKLTEARFVFFTGGVVLLTLIINGSTTQFLLLFLKMDTITETKSRMLEFAKYEMYSKALEAFGELGDDEELGPADWNTIRKYVSCLSYEENKPTHPHGPPSFALPDGEYAKQQMTDTRTRFLNGLQAAYWNMLDEGRITQTAALILMQSIDEALDKVKHHTALQDWEGLRPHIHFPGYLKYFSWRSTSVLPRRASTYFLIQQLELACYIAAAFLRAHRMTRNHLRDFIGESEVTEAVIQESEAQAQHARLFLEDVRLSFPQVLRAVKAKQVTHAILLHLTTYVESLENAGLFESKEAVHLHDAVQIDLKKLLRDPPIVEMPSAEQTLQNQPFIGAMPTSVQKPLLDVSKEYMKLQGSVIYREDMKSDGIWLITNGVVKWSKKAVGGQRLRQPTFSFGSTLGLYEVLTGKPYLCDVVADSVVHCFFVERSRILFIQKERADLEDFLWQESALAVAKIVLGPQFDMATLQDIRALVMEGSSMRIFLRGEVFELRHKEMGLLLEGFVRQENSTELITAPAGLTAKILLPSPTGSWSNISLQQPTVFHAEARSRVLLFESSKVGEILSQGSSQLLAVPRKTSRSMLRLSSKTSTNTRTKVDRHSSHNEIRIASDHSIPIAQAWGSGSSCVPDKYTAKALEISVFGSEVDVRDKRRADEIPLDAQSRFTQSHSNLVKRVSLMMQERFDNKQTSMPKRKIASQENMTVPMSLLPHQSEPKPDDSSDDSDKEEHIVRIDSPSFLFHNSRREL</sequence>
<evidence type="ECO:0000256" key="7">
    <source>
        <dbReference type="ARBA" id="ARBA00023065"/>
    </source>
</evidence>
<dbReference type="PANTHER" id="PTHR10110:SF86">
    <property type="entry name" value="SODIUM_HYDROGEN EXCHANGER 7"/>
    <property type="match status" value="1"/>
</dbReference>
<gene>
    <name evidence="16" type="primary">LOC112275346</name>
    <name evidence="15" type="ORF">PHYPA_026940</name>
</gene>
<dbReference type="AlphaFoldDB" id="A0A2K1IMX4"/>
<dbReference type="PANTHER" id="PTHR10110">
    <property type="entry name" value="SODIUM/HYDROGEN EXCHANGER"/>
    <property type="match status" value="1"/>
</dbReference>
<dbReference type="EnsemblPlants" id="Pp3c22_9570V3.4">
    <property type="protein sequence ID" value="Pp3c22_9570V3.4"/>
    <property type="gene ID" value="Pp3c22_9570"/>
</dbReference>
<dbReference type="InterPro" id="IPR000595">
    <property type="entry name" value="cNMP-bd_dom"/>
</dbReference>
<evidence type="ECO:0000313" key="17">
    <source>
        <dbReference type="Proteomes" id="UP000006727"/>
    </source>
</evidence>
<dbReference type="STRING" id="3218.A0A2K1IMX4"/>
<evidence type="ECO:0000256" key="2">
    <source>
        <dbReference type="ARBA" id="ARBA00022448"/>
    </source>
</evidence>